<reference evidence="1 2" key="2">
    <citation type="journal article" date="2022" name="Mol. Ecol. Resour.">
        <title>The genomes of chicory, endive, great burdock and yacon provide insights into Asteraceae paleo-polyploidization history and plant inulin production.</title>
        <authorList>
            <person name="Fan W."/>
            <person name="Wang S."/>
            <person name="Wang H."/>
            <person name="Wang A."/>
            <person name="Jiang F."/>
            <person name="Liu H."/>
            <person name="Zhao H."/>
            <person name="Xu D."/>
            <person name="Zhang Y."/>
        </authorList>
    </citation>
    <scope>NUCLEOTIDE SEQUENCE [LARGE SCALE GENOMIC DNA]</scope>
    <source>
        <strain evidence="2">cv. Yunnan</strain>
        <tissue evidence="1">Leaves</tissue>
    </source>
</reference>
<accession>A0ACB9AWY0</accession>
<dbReference type="Proteomes" id="UP001056120">
    <property type="component" value="Linkage Group LG24"/>
</dbReference>
<organism evidence="1 2">
    <name type="scientific">Smallanthus sonchifolius</name>
    <dbReference type="NCBI Taxonomy" id="185202"/>
    <lineage>
        <taxon>Eukaryota</taxon>
        <taxon>Viridiplantae</taxon>
        <taxon>Streptophyta</taxon>
        <taxon>Embryophyta</taxon>
        <taxon>Tracheophyta</taxon>
        <taxon>Spermatophyta</taxon>
        <taxon>Magnoliopsida</taxon>
        <taxon>eudicotyledons</taxon>
        <taxon>Gunneridae</taxon>
        <taxon>Pentapetalae</taxon>
        <taxon>asterids</taxon>
        <taxon>campanulids</taxon>
        <taxon>Asterales</taxon>
        <taxon>Asteraceae</taxon>
        <taxon>Asteroideae</taxon>
        <taxon>Heliantheae alliance</taxon>
        <taxon>Millerieae</taxon>
        <taxon>Smallanthus</taxon>
    </lineage>
</organism>
<proteinExistence type="predicted"/>
<dbReference type="EMBL" id="CM042041">
    <property type="protein sequence ID" value="KAI3713853.1"/>
    <property type="molecule type" value="Genomic_DNA"/>
</dbReference>
<name>A0ACB9AWY0_9ASTR</name>
<gene>
    <name evidence="1" type="ORF">L1987_72439</name>
</gene>
<comment type="caution">
    <text evidence="1">The sequence shown here is derived from an EMBL/GenBank/DDBJ whole genome shotgun (WGS) entry which is preliminary data.</text>
</comment>
<reference evidence="2" key="1">
    <citation type="journal article" date="2022" name="Mol. Ecol. Resour.">
        <title>The genomes of chicory, endive, great burdock and yacon provide insights into Asteraceae palaeo-polyploidization history and plant inulin production.</title>
        <authorList>
            <person name="Fan W."/>
            <person name="Wang S."/>
            <person name="Wang H."/>
            <person name="Wang A."/>
            <person name="Jiang F."/>
            <person name="Liu H."/>
            <person name="Zhao H."/>
            <person name="Xu D."/>
            <person name="Zhang Y."/>
        </authorList>
    </citation>
    <scope>NUCLEOTIDE SEQUENCE [LARGE SCALE GENOMIC DNA]</scope>
    <source>
        <strain evidence="2">cv. Yunnan</strain>
    </source>
</reference>
<evidence type="ECO:0000313" key="2">
    <source>
        <dbReference type="Proteomes" id="UP001056120"/>
    </source>
</evidence>
<sequence length="510" mass="58672">MMEFLCSIMNLKKIVAISDHFPNCASPRKKVVSGFVVGFVSFFVFLFILFSNSSFKNPDSDKLFILRFNNSTCSSSPTAIFIENSTQLEQSPKISAKVTDFKDTHVKNETLSASTMNNKAGEVAIGQEIGNVSVKSDGLDQEHGKIFQMLGNLGSSFEACDIFDGRWVRDDTKPYYPAGSCPYVDKDVNCYLNRRPDDEFVKWRWQPFGCEIPSLNATDFLERLRGKKMVFVGDSLNRNMWESLVCILRHSLKNKTTVYEISGRGDFKKRGIYAFRFEDYNCTVDFVSSPFLVRESSFKGENGSLETLRLDLMDRTTSMYQDADILIFNTGHWWTHEKTSRGENYYQEGNHVYPRLKALDAYTRALSTWAKWVDQNIDNRKTQVIFRGYSLTHFRGGQWNSGGQCHTETEPIFNTSYLTNYPSKMRAFDNVLRVIKTPVIYLNISRLTDYRKDGHPSIYRSKYKSVPLKQQTYAEHSQDCSHWCLPGVPDSWNELLYASLLEVGRGSWKR</sequence>
<evidence type="ECO:0000313" key="1">
    <source>
        <dbReference type="EMBL" id="KAI3713853.1"/>
    </source>
</evidence>
<protein>
    <submittedName>
        <fullName evidence="1">Uncharacterized protein</fullName>
    </submittedName>
</protein>
<keyword evidence="2" id="KW-1185">Reference proteome</keyword>